<evidence type="ECO:0000313" key="1">
    <source>
        <dbReference type="EMBL" id="ARR02793.1"/>
    </source>
</evidence>
<dbReference type="AlphaFoldDB" id="A0A1X9T2W1"/>
<gene>
    <name evidence="1" type="ORF">CVIC8964_1407</name>
</gene>
<dbReference type="RefSeq" id="WP_086334004.1">
    <property type="nucleotide sequence ID" value="NZ_CP018791.1"/>
</dbReference>
<dbReference type="STRING" id="1660074.CVIC8964_1407"/>
<reference evidence="1 2" key="1">
    <citation type="journal article" date="2017" name="Genome Biol. Evol.">
        <title>Comparative Genomic Analysis Identifies a Campylobacter Clade Deficient in Selenium Metabolism.</title>
        <authorList>
            <person name="Miller W.G."/>
            <person name="Yee E."/>
            <person name="Lopes B.S."/>
            <person name="Chapman M.H."/>
            <person name="Huynh S."/>
            <person name="Bono J.L."/>
            <person name="Parker C.T."/>
            <person name="Strachan N.J.C."/>
            <person name="Forbes K.J."/>
        </authorList>
    </citation>
    <scope>NUCLEOTIDE SEQUENCE [LARGE SCALE GENOMIC DNA]</scope>
    <source>
        <strain evidence="1 2">RM8964</strain>
    </source>
</reference>
<accession>A0A1X9T2W1</accession>
<name>A0A1X9T2W1_9BACT</name>
<sequence length="66" mass="7348">MRVENSFLNIESKQSKNSSLNTQGDFQKVLDDSNPLIKKVGNAYALNTTGGMEEAFFCEYVYVGCC</sequence>
<proteinExistence type="predicted"/>
<evidence type="ECO:0000313" key="2">
    <source>
        <dbReference type="Proteomes" id="UP000194265"/>
    </source>
</evidence>
<protein>
    <submittedName>
        <fullName evidence="1">Uncharacterized protein</fullName>
    </submittedName>
</protein>
<organism evidence="1 2">
    <name type="scientific">Campylobacter vicugnae</name>
    <dbReference type="NCBI Taxonomy" id="1660076"/>
    <lineage>
        <taxon>Bacteria</taxon>
        <taxon>Pseudomonadati</taxon>
        <taxon>Campylobacterota</taxon>
        <taxon>Epsilonproteobacteria</taxon>
        <taxon>Campylobacterales</taxon>
        <taxon>Campylobacteraceae</taxon>
        <taxon>Campylobacter</taxon>
    </lineage>
</organism>
<dbReference type="Proteomes" id="UP000194265">
    <property type="component" value="Chromosome"/>
</dbReference>
<dbReference type="EMBL" id="CP018791">
    <property type="protein sequence ID" value="ARR02793.1"/>
    <property type="molecule type" value="Genomic_DNA"/>
</dbReference>